<dbReference type="SUPFAM" id="SSF52283">
    <property type="entry name" value="Formate/glycerate dehydrogenase catalytic domain-like"/>
    <property type="match status" value="1"/>
</dbReference>
<gene>
    <name evidence="7" type="ORF">J7T32_007035</name>
</gene>
<keyword evidence="2 4" id="KW-0560">Oxidoreductase</keyword>
<dbReference type="PANTHER" id="PTHR43333">
    <property type="entry name" value="2-HACID_DH_C DOMAIN-CONTAINING PROTEIN"/>
    <property type="match status" value="1"/>
</dbReference>
<dbReference type="Pfam" id="PF00389">
    <property type="entry name" value="2-Hacid_dh"/>
    <property type="match status" value="1"/>
</dbReference>
<keyword evidence="3" id="KW-0520">NAD</keyword>
<dbReference type="CDD" id="cd12155">
    <property type="entry name" value="PGDH_1"/>
    <property type="match status" value="1"/>
</dbReference>
<evidence type="ECO:0000259" key="6">
    <source>
        <dbReference type="Pfam" id="PF02826"/>
    </source>
</evidence>
<dbReference type="Proteomes" id="UP000665944">
    <property type="component" value="Unassembled WGS sequence"/>
</dbReference>
<accession>A0A4Q9WRU6</accession>
<dbReference type="PROSITE" id="PS00671">
    <property type="entry name" value="D_2_HYDROXYACID_DH_3"/>
    <property type="match status" value="1"/>
</dbReference>
<dbReference type="GO" id="GO:0016616">
    <property type="term" value="F:oxidoreductase activity, acting on the CH-OH group of donors, NAD or NADP as acceptor"/>
    <property type="evidence" value="ECO:0007669"/>
    <property type="project" value="InterPro"/>
</dbReference>
<dbReference type="PANTHER" id="PTHR43333:SF1">
    <property type="entry name" value="D-ISOMER SPECIFIC 2-HYDROXYACID DEHYDROGENASE NAD-BINDING DOMAIN-CONTAINING PROTEIN"/>
    <property type="match status" value="1"/>
</dbReference>
<evidence type="ECO:0000256" key="1">
    <source>
        <dbReference type="ARBA" id="ARBA00005854"/>
    </source>
</evidence>
<comment type="caution">
    <text evidence="7">The sequence shown here is derived from an EMBL/GenBank/DDBJ whole genome shotgun (WGS) entry which is preliminary data.</text>
</comment>
<dbReference type="GO" id="GO:0051287">
    <property type="term" value="F:NAD binding"/>
    <property type="evidence" value="ECO:0007669"/>
    <property type="project" value="InterPro"/>
</dbReference>
<comment type="similarity">
    <text evidence="1 4">Belongs to the D-isomer specific 2-hydroxyacid dehydrogenase family.</text>
</comment>
<dbReference type="InterPro" id="IPR029753">
    <property type="entry name" value="D-isomer_DH_CS"/>
</dbReference>
<feature type="domain" description="D-isomer specific 2-hydroxyacid dehydrogenase NAD-binding" evidence="6">
    <location>
        <begin position="105"/>
        <end position="277"/>
    </location>
</feature>
<dbReference type="InterPro" id="IPR036291">
    <property type="entry name" value="NAD(P)-bd_dom_sf"/>
</dbReference>
<evidence type="ECO:0000259" key="5">
    <source>
        <dbReference type="Pfam" id="PF00389"/>
    </source>
</evidence>
<dbReference type="InterPro" id="IPR006139">
    <property type="entry name" value="D-isomer_2_OHA_DH_cat_dom"/>
</dbReference>
<evidence type="ECO:0000256" key="3">
    <source>
        <dbReference type="ARBA" id="ARBA00023027"/>
    </source>
</evidence>
<keyword evidence="8" id="KW-1185">Reference proteome</keyword>
<evidence type="ECO:0000256" key="2">
    <source>
        <dbReference type="ARBA" id="ARBA00023002"/>
    </source>
</evidence>
<dbReference type="AlphaFoldDB" id="A0A4Q9WRU6"/>
<dbReference type="Gene3D" id="3.40.50.720">
    <property type="entry name" value="NAD(P)-binding Rossmann-like Domain"/>
    <property type="match status" value="2"/>
</dbReference>
<reference evidence="7 8" key="1">
    <citation type="submission" date="2022-06" db="EMBL/GenBank/DDBJ databases">
        <title>Staphylococcus hominis ShoR14 genome sequence.</title>
        <authorList>
            <person name="Yeo C.C."/>
            <person name="Chew C.H."/>
            <person name="Che Hamzah A.M."/>
            <person name="Al-Trad E.I."/>
        </authorList>
    </citation>
    <scope>NUCLEOTIDE SEQUENCE [LARGE SCALE GENOMIC DNA]</scope>
    <source>
        <strain evidence="7 8">ShoR14</strain>
    </source>
</reference>
<proteinExistence type="inferred from homology"/>
<feature type="domain" description="D-isomer specific 2-hydroxyacid dehydrogenase catalytic" evidence="5">
    <location>
        <begin position="38"/>
        <end position="306"/>
    </location>
</feature>
<name>A0A4Q9WRU6_STAHO</name>
<organism evidence="7 8">
    <name type="scientific">Staphylococcus hominis</name>
    <dbReference type="NCBI Taxonomy" id="1290"/>
    <lineage>
        <taxon>Bacteria</taxon>
        <taxon>Bacillati</taxon>
        <taxon>Bacillota</taxon>
        <taxon>Bacilli</taxon>
        <taxon>Bacillales</taxon>
        <taxon>Staphylococcaceae</taxon>
        <taxon>Staphylococcus</taxon>
    </lineage>
</organism>
<dbReference type="InterPro" id="IPR006140">
    <property type="entry name" value="D-isomer_DH_NAD-bd"/>
</dbReference>
<evidence type="ECO:0000313" key="7">
    <source>
        <dbReference type="EMBL" id="MCM5672526.1"/>
    </source>
</evidence>
<protein>
    <submittedName>
        <fullName evidence="7">Phosphoglycerate dehydrogenase</fullName>
    </submittedName>
</protein>
<evidence type="ECO:0000313" key="8">
    <source>
        <dbReference type="Proteomes" id="UP000665944"/>
    </source>
</evidence>
<dbReference type="Pfam" id="PF02826">
    <property type="entry name" value="2-Hacid_dh_C"/>
    <property type="match status" value="1"/>
</dbReference>
<dbReference type="RefSeq" id="WP_017175210.1">
    <property type="nucleotide sequence ID" value="NZ_CABMJU010000062.1"/>
</dbReference>
<dbReference type="SUPFAM" id="SSF51735">
    <property type="entry name" value="NAD(P)-binding Rossmann-fold domains"/>
    <property type="match status" value="1"/>
</dbReference>
<dbReference type="EMBL" id="JAGHKT020000007">
    <property type="protein sequence ID" value="MCM5672526.1"/>
    <property type="molecule type" value="Genomic_DNA"/>
</dbReference>
<evidence type="ECO:0000256" key="4">
    <source>
        <dbReference type="RuleBase" id="RU003719"/>
    </source>
</evidence>
<sequence length="316" mass="36579">MKIVSLKRLGNIENELIEKYPDISFLFYDKADNIPDNEKKELEVLIGYDGEINERFIKSCPNLKWIAWYATGVNNLPLEYIKNKGIILTNTRGIQSKQLSEYILTFILDDHKKMKTSFINQQKHIYDSTLTGKRLKDETILFLGTGAIAQDTVKLLTPFELKIIGVSKTGKQKEGFNQTYEINELDELLGEADIIINTLPETKETYHLLNKHHFQLMKEDTLFINVGRGTIVEEDDLIEILKEKLIRHAYLDVFENEPLESEHPLYDLDNVTITAHITGNDKENKKEATKIFERNLSHFLNKEEISENVVDLKDGY</sequence>